<protein>
    <submittedName>
        <fullName evidence="3">Uncharacterized protein</fullName>
    </submittedName>
</protein>
<dbReference type="RefSeq" id="XP_066703185.1">
    <property type="nucleotide sequence ID" value="XM_066840558.1"/>
</dbReference>
<reference evidence="3 4" key="1">
    <citation type="submission" date="2023-01" db="EMBL/GenBank/DDBJ databases">
        <title>Analysis of 21 Apiospora genomes using comparative genomics revels a genus with tremendous synthesis potential of carbohydrate active enzymes and secondary metabolites.</title>
        <authorList>
            <person name="Sorensen T."/>
        </authorList>
    </citation>
    <scope>NUCLEOTIDE SEQUENCE [LARGE SCALE GENOMIC DNA]</scope>
    <source>
        <strain evidence="3 4">CBS 24483</strain>
    </source>
</reference>
<feature type="transmembrane region" description="Helical" evidence="2">
    <location>
        <begin position="420"/>
        <end position="439"/>
    </location>
</feature>
<sequence>MHVVLQTPYRNVLVWLNLAGMAYYLVYIIYLAYTSAARMGLIRVSGGPTKHILMFDCFTVSRESCTVGLARVVAWVLSVTLYLVVLNQGPQQPDTNLERGVAFAITAAVLLGRIWPLKARQIGSEKSPKVLDAGAGDRTEEGRGVTSGHSSDTLIDSSDSEDEKNMAVVGGPVTGTRAVGASPGQSYAPRWSWLQITLELAVSILVLSCWGLPTQFDSKLGASVMLAVLLAEAIAPLGRHHVSAPSTSGGIARMHAGFSVVLYGALATLTAYGITDILQAAVSSVALHGAIQVLLDYQALNLLTKGAPRWSLCMQVFAAIRSSLAQTSLALLCLAVMEWEHGYLSAYLTTFPALMACLSPYGVVVALAVQPMVYSSVIGLYIVGHYIIGLALQKFSHGVVPLEDRIAMDRNPLEHALDSILHWEVAVCLVGVLLIPIVGSIRPAATAQTEPICPPKSTAATEDQLDQKQAEKGGELPESIHDKVL</sequence>
<feature type="transmembrane region" description="Helical" evidence="2">
    <location>
        <begin position="250"/>
        <end position="271"/>
    </location>
</feature>
<dbReference type="GeneID" id="92073620"/>
<feature type="transmembrane region" description="Helical" evidence="2">
    <location>
        <begin position="193"/>
        <end position="213"/>
    </location>
</feature>
<feature type="transmembrane region" description="Helical" evidence="2">
    <location>
        <begin position="97"/>
        <end position="116"/>
    </location>
</feature>
<dbReference type="Proteomes" id="UP001391051">
    <property type="component" value="Unassembled WGS sequence"/>
</dbReference>
<evidence type="ECO:0000256" key="1">
    <source>
        <dbReference type="SAM" id="MobiDB-lite"/>
    </source>
</evidence>
<feature type="compositionally biased region" description="Basic and acidic residues" evidence="1">
    <location>
        <begin position="465"/>
        <end position="485"/>
    </location>
</feature>
<keyword evidence="4" id="KW-1185">Reference proteome</keyword>
<accession>A0ABR1QMB1</accession>
<feature type="region of interest" description="Disordered" evidence="1">
    <location>
        <begin position="128"/>
        <end position="161"/>
    </location>
</feature>
<name>A0ABR1QMB1_9PEZI</name>
<feature type="transmembrane region" description="Helical" evidence="2">
    <location>
        <begin position="12"/>
        <end position="33"/>
    </location>
</feature>
<gene>
    <name evidence="3" type="ORF">PG986_004336</name>
</gene>
<evidence type="ECO:0000313" key="4">
    <source>
        <dbReference type="Proteomes" id="UP001391051"/>
    </source>
</evidence>
<feature type="transmembrane region" description="Helical" evidence="2">
    <location>
        <begin position="219"/>
        <end position="238"/>
    </location>
</feature>
<keyword evidence="2" id="KW-1133">Transmembrane helix</keyword>
<keyword evidence="2" id="KW-0472">Membrane</keyword>
<feature type="transmembrane region" description="Helical" evidence="2">
    <location>
        <begin position="380"/>
        <end position="400"/>
    </location>
</feature>
<dbReference type="EMBL" id="JAQQWE010000003">
    <property type="protein sequence ID" value="KAK7959482.1"/>
    <property type="molecule type" value="Genomic_DNA"/>
</dbReference>
<feature type="transmembrane region" description="Helical" evidence="2">
    <location>
        <begin position="343"/>
        <end position="368"/>
    </location>
</feature>
<feature type="transmembrane region" description="Helical" evidence="2">
    <location>
        <begin position="68"/>
        <end position="85"/>
    </location>
</feature>
<feature type="transmembrane region" description="Helical" evidence="2">
    <location>
        <begin position="316"/>
        <end position="337"/>
    </location>
</feature>
<feature type="compositionally biased region" description="Polar residues" evidence="1">
    <location>
        <begin position="147"/>
        <end position="157"/>
    </location>
</feature>
<comment type="caution">
    <text evidence="3">The sequence shown here is derived from an EMBL/GenBank/DDBJ whole genome shotgun (WGS) entry which is preliminary data.</text>
</comment>
<feature type="region of interest" description="Disordered" evidence="1">
    <location>
        <begin position="452"/>
        <end position="485"/>
    </location>
</feature>
<organism evidence="3 4">
    <name type="scientific">Apiospora aurea</name>
    <dbReference type="NCBI Taxonomy" id="335848"/>
    <lineage>
        <taxon>Eukaryota</taxon>
        <taxon>Fungi</taxon>
        <taxon>Dikarya</taxon>
        <taxon>Ascomycota</taxon>
        <taxon>Pezizomycotina</taxon>
        <taxon>Sordariomycetes</taxon>
        <taxon>Xylariomycetidae</taxon>
        <taxon>Amphisphaeriales</taxon>
        <taxon>Apiosporaceae</taxon>
        <taxon>Apiospora</taxon>
    </lineage>
</organism>
<proteinExistence type="predicted"/>
<keyword evidence="2" id="KW-0812">Transmembrane</keyword>
<evidence type="ECO:0000313" key="3">
    <source>
        <dbReference type="EMBL" id="KAK7959482.1"/>
    </source>
</evidence>
<evidence type="ECO:0000256" key="2">
    <source>
        <dbReference type="SAM" id="Phobius"/>
    </source>
</evidence>